<dbReference type="AlphaFoldDB" id="A0A165G5Q2"/>
<dbReference type="GO" id="GO:0005634">
    <property type="term" value="C:nucleus"/>
    <property type="evidence" value="ECO:0007669"/>
    <property type="project" value="TreeGrafter"/>
</dbReference>
<dbReference type="STRING" id="1314781.A0A165G5Q2"/>
<proteinExistence type="predicted"/>
<dbReference type="InterPro" id="IPR000286">
    <property type="entry name" value="HDACs"/>
</dbReference>
<gene>
    <name evidence="3" type="ORF">EXIGLDRAFT_677576</name>
</gene>
<accession>A0A165G5Q2</accession>
<protein>
    <submittedName>
        <fullName evidence="3">Arginase/deacetylase</fullName>
    </submittedName>
</protein>
<evidence type="ECO:0000259" key="2">
    <source>
        <dbReference type="Pfam" id="PF00850"/>
    </source>
</evidence>
<dbReference type="InParanoid" id="A0A165G5Q2"/>
<name>A0A165G5Q2_EXIGL</name>
<dbReference type="PANTHER" id="PTHR47558:SF1">
    <property type="entry name" value="HISTONE DEACETYLASE HOS3"/>
    <property type="match status" value="1"/>
</dbReference>
<dbReference type="SUPFAM" id="SSF52768">
    <property type="entry name" value="Arginase/deacetylase"/>
    <property type="match status" value="1"/>
</dbReference>
<dbReference type="Pfam" id="PF00850">
    <property type="entry name" value="Hist_deacetyl"/>
    <property type="match status" value="1"/>
</dbReference>
<organism evidence="3 4">
    <name type="scientific">Exidia glandulosa HHB12029</name>
    <dbReference type="NCBI Taxonomy" id="1314781"/>
    <lineage>
        <taxon>Eukaryota</taxon>
        <taxon>Fungi</taxon>
        <taxon>Dikarya</taxon>
        <taxon>Basidiomycota</taxon>
        <taxon>Agaricomycotina</taxon>
        <taxon>Agaricomycetes</taxon>
        <taxon>Auriculariales</taxon>
        <taxon>Exidiaceae</taxon>
        <taxon>Exidia</taxon>
    </lineage>
</organism>
<evidence type="ECO:0000256" key="1">
    <source>
        <dbReference type="SAM" id="MobiDB-lite"/>
    </source>
</evidence>
<reference evidence="3 4" key="1">
    <citation type="journal article" date="2016" name="Mol. Biol. Evol.">
        <title>Comparative Genomics of Early-Diverging Mushroom-Forming Fungi Provides Insights into the Origins of Lignocellulose Decay Capabilities.</title>
        <authorList>
            <person name="Nagy L.G."/>
            <person name="Riley R."/>
            <person name="Tritt A."/>
            <person name="Adam C."/>
            <person name="Daum C."/>
            <person name="Floudas D."/>
            <person name="Sun H."/>
            <person name="Yadav J.S."/>
            <person name="Pangilinan J."/>
            <person name="Larsson K.H."/>
            <person name="Matsuura K."/>
            <person name="Barry K."/>
            <person name="Labutti K."/>
            <person name="Kuo R."/>
            <person name="Ohm R.A."/>
            <person name="Bhattacharya S.S."/>
            <person name="Shirouzu T."/>
            <person name="Yoshinaga Y."/>
            <person name="Martin F.M."/>
            <person name="Grigoriev I.V."/>
            <person name="Hibbett D.S."/>
        </authorList>
    </citation>
    <scope>NUCLEOTIDE SEQUENCE [LARGE SCALE GENOMIC DNA]</scope>
    <source>
        <strain evidence="3 4">HHB12029</strain>
    </source>
</reference>
<dbReference type="GO" id="GO:0010468">
    <property type="term" value="P:regulation of gene expression"/>
    <property type="evidence" value="ECO:0007669"/>
    <property type="project" value="UniProtKB-ARBA"/>
</dbReference>
<dbReference type="InterPro" id="IPR037138">
    <property type="entry name" value="His_deacetylse_dom_sf"/>
</dbReference>
<dbReference type="InterPro" id="IPR053244">
    <property type="entry name" value="HDAC_HD_type_1"/>
</dbReference>
<dbReference type="InterPro" id="IPR023801">
    <property type="entry name" value="His_deacetylse_dom"/>
</dbReference>
<dbReference type="GO" id="GO:0004407">
    <property type="term" value="F:histone deacetylase activity"/>
    <property type="evidence" value="ECO:0007669"/>
    <property type="project" value="TreeGrafter"/>
</dbReference>
<feature type="compositionally biased region" description="Low complexity" evidence="1">
    <location>
        <begin position="502"/>
        <end position="550"/>
    </location>
</feature>
<feature type="region of interest" description="Disordered" evidence="1">
    <location>
        <begin position="482"/>
        <end position="561"/>
    </location>
</feature>
<dbReference type="Proteomes" id="UP000077266">
    <property type="component" value="Unassembled WGS sequence"/>
</dbReference>
<evidence type="ECO:0000313" key="3">
    <source>
        <dbReference type="EMBL" id="KZV90022.1"/>
    </source>
</evidence>
<evidence type="ECO:0000313" key="4">
    <source>
        <dbReference type="Proteomes" id="UP000077266"/>
    </source>
</evidence>
<dbReference type="Gene3D" id="3.40.800.20">
    <property type="entry name" value="Histone deacetylase domain"/>
    <property type="match status" value="1"/>
</dbReference>
<feature type="domain" description="Histone deacetylase" evidence="2">
    <location>
        <begin position="130"/>
        <end position="425"/>
    </location>
</feature>
<keyword evidence="4" id="KW-1185">Reference proteome</keyword>
<dbReference type="PANTHER" id="PTHR47558">
    <property type="entry name" value="HISTONE DEACETYLASE HOS3"/>
    <property type="match status" value="1"/>
</dbReference>
<sequence length="595" mass="63704">MASPPASSSKPAVFLQEKCLQHRYIRTRDISTIVERPERLRAINLGIAAAVAHIEQARDAPADELADALAKLAIATTPESSRTDDDAAVNSVVDIIRSDATLDLCTHPAVDYVHGDENPADNPLLKLREWVASCEERLRNKESEVPAHLPQGDLYLCPQSLEAISSAVGTAIEATNHVMKGKGRAFAAIRPPGHHADEAHPSGFCWVNNVAIAAAHAHLKHGITHAVVLDIDLHHGNGTQSIVWRFNEDAYRQDLEAAAEAEAGLPPKPAPLRFYYGSIHDILSYPCEDGKASLVAAASVHLAGAHGQHIENVHLEPYESLDEFWKLYEGPYARLLRQAEHFVKSTNAVPEKTLVFISCGFDANELEYASMSRHGRHVPPAFYARFARDASSFAARYAEGKVVSVLEGGYSDRALSSGAMAHLAGLVSETPFAGEDEWWSTDNLTKIEKATSRKARKTSTGKPEAWVERATAIFSAIDVKPAAPPASAVPTPTRVLRERVPKSTGSASGTGSPPSSKGKPRSTAAAAATTKAVPTMAPPGHESDSPLTDLSDTDGHNELHVPAAVEVAPAVVARKLPRVILHVKPPAPPPPAPSA</sequence>
<dbReference type="InterPro" id="IPR023696">
    <property type="entry name" value="Ureohydrolase_dom_sf"/>
</dbReference>
<dbReference type="OrthoDB" id="5232919at2759"/>
<dbReference type="PRINTS" id="PR01270">
    <property type="entry name" value="HDASUPER"/>
</dbReference>
<dbReference type="EMBL" id="KV426058">
    <property type="protein sequence ID" value="KZV90022.1"/>
    <property type="molecule type" value="Genomic_DNA"/>
</dbReference>